<name>A0A9X2S9G8_9BACL</name>
<feature type="signal peptide" evidence="1">
    <location>
        <begin position="1"/>
        <end position="27"/>
    </location>
</feature>
<dbReference type="Proteomes" id="UP001141950">
    <property type="component" value="Unassembled WGS sequence"/>
</dbReference>
<keyword evidence="1" id="KW-0732">Signal</keyword>
<dbReference type="Pfam" id="PF25275">
    <property type="entry name" value="Golvesin_C"/>
    <property type="match status" value="1"/>
</dbReference>
<sequence>MNNLFRMLSAAAVGCLFILTSISSVFAFDYGSIDSNRLPPAGWEDVQWVDPGGWMTINVTENGLPANDSSVDASQKIIDILNGSSGRRILYFPQGVYYLETNLLLNANLISGDLIIKGDGSDKTELVITAPGAANAEIKFEGNKEGLPIAVSGSPAAGDQTITVSDASTLNAGDFIQLYADQAPLESGGWAWGNNIYGQIFKIISKSSNTLTLDMKMGLPYPSSYVPMVQKLNMLENVGVENIKIYRSEMPTTYGKSNIRFHHVYNAYVKDIESERAEMNHIYVSTSKKVVIERNKLHESLYIQYSYGYGVNLGMGTTGSRVTDNKLWNLRHQIILQSGANHNVVSYNSVEETYQSYNDVALHATYAYMNLFEGNRFQEGYADTSKDAPGSIVEGQTGPGNTWFRNNALSYVGSIQSNTEKQNIIGNYLGSISSGGSDHYIGANKRRDGTILWGVLSSESALPSSLYLESKPVFFDSKPWPIFGPGADAYWGEFNTLQATDRLKSAGHIIVDNNRPGDTGSWGTWTTSTWGTQKYGSNYVHDGNDHSAIRWFSFKPQLENASYAVYVWWTESTNRATNAVVITKHGGTREYTTVNQQINGGQWVYIGTYAFTSEKSDNNAVYIKNQLDDGTWSNGYVVADAVKFVKQ</sequence>
<proteinExistence type="predicted"/>
<dbReference type="InterPro" id="IPR033803">
    <property type="entry name" value="CBD-like_Golvesin-Xly"/>
</dbReference>
<evidence type="ECO:0000256" key="1">
    <source>
        <dbReference type="SAM" id="SignalP"/>
    </source>
</evidence>
<reference evidence="3" key="1">
    <citation type="submission" date="2022-08" db="EMBL/GenBank/DDBJ databases">
        <title>The genomic sequence of strain Paenibacillus sp. SCIV0701.</title>
        <authorList>
            <person name="Zhao H."/>
        </authorList>
    </citation>
    <scope>NUCLEOTIDE SEQUENCE</scope>
    <source>
        <strain evidence="3">SCIV0701</strain>
    </source>
</reference>
<evidence type="ECO:0000313" key="3">
    <source>
        <dbReference type="EMBL" id="MCR2805429.1"/>
    </source>
</evidence>
<protein>
    <recommendedName>
        <fullName evidence="2">Golvesin/Xly CBD-like domain-containing protein</fullName>
    </recommendedName>
</protein>
<dbReference type="RefSeq" id="WP_257447833.1">
    <property type="nucleotide sequence ID" value="NZ_JANIPJ010000011.1"/>
</dbReference>
<comment type="caution">
    <text evidence="3">The sequence shown here is derived from an EMBL/GenBank/DDBJ whole genome shotgun (WGS) entry which is preliminary data.</text>
</comment>
<dbReference type="InterPro" id="IPR011050">
    <property type="entry name" value="Pectin_lyase_fold/virulence"/>
</dbReference>
<dbReference type="Gene3D" id="2.160.20.10">
    <property type="entry name" value="Single-stranded right-handed beta-helix, Pectin lyase-like"/>
    <property type="match status" value="1"/>
</dbReference>
<evidence type="ECO:0000259" key="2">
    <source>
        <dbReference type="Pfam" id="PF25275"/>
    </source>
</evidence>
<dbReference type="SUPFAM" id="SSF51126">
    <property type="entry name" value="Pectin lyase-like"/>
    <property type="match status" value="1"/>
</dbReference>
<dbReference type="EMBL" id="JANIPJ010000011">
    <property type="protein sequence ID" value="MCR2805429.1"/>
    <property type="molecule type" value="Genomic_DNA"/>
</dbReference>
<feature type="chain" id="PRO_5040732725" description="Golvesin/Xly CBD-like domain-containing protein" evidence="1">
    <location>
        <begin position="28"/>
        <end position="647"/>
    </location>
</feature>
<evidence type="ECO:0000313" key="4">
    <source>
        <dbReference type="Proteomes" id="UP001141950"/>
    </source>
</evidence>
<gene>
    <name evidence="3" type="ORF">NQZ67_16195</name>
</gene>
<organism evidence="3 4">
    <name type="scientific">Paenibacillus soyae</name>
    <dbReference type="NCBI Taxonomy" id="2969249"/>
    <lineage>
        <taxon>Bacteria</taxon>
        <taxon>Bacillati</taxon>
        <taxon>Bacillota</taxon>
        <taxon>Bacilli</taxon>
        <taxon>Bacillales</taxon>
        <taxon>Paenibacillaceae</taxon>
        <taxon>Paenibacillus</taxon>
    </lineage>
</organism>
<keyword evidence="4" id="KW-1185">Reference proteome</keyword>
<dbReference type="InterPro" id="IPR012334">
    <property type="entry name" value="Pectin_lyas_fold"/>
</dbReference>
<feature type="domain" description="Golvesin/Xly CBD-like" evidence="2">
    <location>
        <begin position="509"/>
        <end position="645"/>
    </location>
</feature>
<dbReference type="AlphaFoldDB" id="A0A9X2S9G8"/>
<accession>A0A9X2S9G8</accession>